<evidence type="ECO:0000313" key="1">
    <source>
        <dbReference type="EMBL" id="KYH32869.1"/>
    </source>
</evidence>
<dbReference type="OrthoDB" id="1848142at2"/>
<sequence length="147" mass="17120">MGVDVNKLEKLISKWQDILRLRDWDIKLKIVDTEWRKSGDIKIDMDDRKAVMLINNNPKSTNLEELVVHELLHLKLWGLDQMLEGLIVRVFGEDDDDIKKEFAMNQFFLLLESTVEDLTKGFLKANGCKEELSFGRLQKLIDDEIGC</sequence>
<comment type="caution">
    <text evidence="1">The sequence shown here is derived from an EMBL/GenBank/DDBJ whole genome shotgun (WGS) entry which is preliminary data.</text>
</comment>
<gene>
    <name evidence="1" type="ORF">CLTEP_21780</name>
</gene>
<evidence type="ECO:0000313" key="2">
    <source>
        <dbReference type="Proteomes" id="UP000075531"/>
    </source>
</evidence>
<dbReference type="AlphaFoldDB" id="A0A151AYY7"/>
<dbReference type="RefSeq" id="WP_066826628.1">
    <property type="nucleotide sequence ID" value="NZ_LTBA01000035.1"/>
</dbReference>
<dbReference type="Proteomes" id="UP000075531">
    <property type="component" value="Unassembled WGS sequence"/>
</dbReference>
<reference evidence="1 2" key="1">
    <citation type="submission" date="2016-02" db="EMBL/GenBank/DDBJ databases">
        <title>Genome sequence of Clostridium tepidiprofundi DSM 19306.</title>
        <authorList>
            <person name="Poehlein A."/>
            <person name="Daniel R."/>
        </authorList>
    </citation>
    <scope>NUCLEOTIDE SEQUENCE [LARGE SCALE GENOMIC DNA]</scope>
    <source>
        <strain evidence="1 2">DSM 19306</strain>
    </source>
</reference>
<proteinExistence type="predicted"/>
<organism evidence="1 2">
    <name type="scientific">Clostridium tepidiprofundi DSM 19306</name>
    <dbReference type="NCBI Taxonomy" id="1121338"/>
    <lineage>
        <taxon>Bacteria</taxon>
        <taxon>Bacillati</taxon>
        <taxon>Bacillota</taxon>
        <taxon>Clostridia</taxon>
        <taxon>Eubacteriales</taxon>
        <taxon>Clostridiaceae</taxon>
        <taxon>Clostridium</taxon>
    </lineage>
</organism>
<accession>A0A151AYY7</accession>
<protein>
    <submittedName>
        <fullName evidence="1">Uncharacterized protein</fullName>
    </submittedName>
</protein>
<dbReference type="EMBL" id="LTBA01000035">
    <property type="protein sequence ID" value="KYH32869.1"/>
    <property type="molecule type" value="Genomic_DNA"/>
</dbReference>
<keyword evidence="2" id="KW-1185">Reference proteome</keyword>
<name>A0A151AYY7_9CLOT</name>
<dbReference type="PATRIC" id="fig|1121338.3.peg.2270"/>